<sequence>MGNTSGAKYKHMMYNVSRASQKSGKKLEKAIARYVDLMKKEADQGETKWLFKTKERAQARLKRFGVTQTMIDAALAKKGLLK</sequence>
<dbReference type="AlphaFoldDB" id="K1X4M0"/>
<comment type="caution">
    <text evidence="1">The sequence shown here is derived from an EMBL/GenBank/DDBJ whole genome shotgun (WGS) entry which is preliminary data.</text>
</comment>
<organism evidence="1">
    <name type="scientific">uncultured bacterium</name>
    <name type="common">gcode 4</name>
    <dbReference type="NCBI Taxonomy" id="1234023"/>
    <lineage>
        <taxon>Bacteria</taxon>
        <taxon>environmental samples</taxon>
    </lineage>
</organism>
<name>K1X4M0_9BACT</name>
<feature type="non-terminal residue" evidence="1">
    <location>
        <position position="1"/>
    </location>
</feature>
<protein>
    <submittedName>
        <fullName evidence="1">Uncharacterized protein</fullName>
    </submittedName>
</protein>
<reference evidence="1" key="1">
    <citation type="journal article" date="2012" name="Science">
        <title>Fermentation, hydrogen, and sulfur metabolism in multiple uncultivated bacterial phyla.</title>
        <authorList>
            <person name="Wrighton K.C."/>
            <person name="Thomas B.C."/>
            <person name="Sharon I."/>
            <person name="Miller C.S."/>
            <person name="Castelle C.J."/>
            <person name="VerBerkmoes N.C."/>
            <person name="Wilkins M.J."/>
            <person name="Hettich R.L."/>
            <person name="Lipton M.S."/>
            <person name="Williams K.H."/>
            <person name="Long P.E."/>
            <person name="Banfield J.F."/>
        </authorList>
    </citation>
    <scope>NUCLEOTIDE SEQUENCE [LARGE SCALE GENOMIC DNA]</scope>
</reference>
<proteinExistence type="predicted"/>
<dbReference type="EMBL" id="AMFJ01036130">
    <property type="protein sequence ID" value="EKD25070.1"/>
    <property type="molecule type" value="Genomic_DNA"/>
</dbReference>
<evidence type="ECO:0000313" key="1">
    <source>
        <dbReference type="EMBL" id="EKD25070.1"/>
    </source>
</evidence>
<gene>
    <name evidence="1" type="ORF">ACD_80C00123G0003</name>
</gene>
<accession>K1X4M0</accession>